<dbReference type="EMBL" id="CP009416">
    <property type="protein sequence ID" value="AJD91894.1"/>
    <property type="molecule type" value="Genomic_DNA"/>
</dbReference>
<dbReference type="SUPFAM" id="SSF141251">
    <property type="entry name" value="Kinase-associated protein B-like"/>
    <property type="match status" value="1"/>
</dbReference>
<dbReference type="HOGENOM" id="CLU_139583_0_0_9"/>
<dbReference type="OrthoDB" id="2407789at2"/>
<dbReference type="InterPro" id="IPR014916">
    <property type="entry name" value="KapB"/>
</dbReference>
<accession>A0A0B5AV73</accession>
<dbReference type="AlphaFoldDB" id="A0A0B5AV73"/>
<evidence type="ECO:0000313" key="2">
    <source>
        <dbReference type="Proteomes" id="UP000031449"/>
    </source>
</evidence>
<keyword evidence="2" id="KW-1185">Reference proteome</keyword>
<dbReference type="SMART" id="SM01298">
    <property type="entry name" value="KapB"/>
    <property type="match status" value="1"/>
</dbReference>
<evidence type="ECO:0000313" key="1">
    <source>
        <dbReference type="EMBL" id="AJD91894.1"/>
    </source>
</evidence>
<keyword evidence="1" id="KW-0808">Transferase</keyword>
<reference evidence="1 2" key="1">
    <citation type="submission" date="2014-08" db="EMBL/GenBank/DDBJ databases">
        <title>Complete genome of a marine bacteria Jeotgalibacillus malaysiensis.</title>
        <authorList>
            <person name="Yaakop A.S."/>
            <person name="Chan K.-G."/>
            <person name="Goh K.M."/>
        </authorList>
    </citation>
    <scope>NUCLEOTIDE SEQUENCE [LARGE SCALE GENOMIC DNA]</scope>
    <source>
        <strain evidence="1 2">D5</strain>
    </source>
</reference>
<dbReference type="KEGG" id="jeo:JMA_25770"/>
<dbReference type="BioCyc" id="JESP1508404:G14D9-11857-MONOMER"/>
<dbReference type="Pfam" id="PF08810">
    <property type="entry name" value="KapB"/>
    <property type="match status" value="1"/>
</dbReference>
<proteinExistence type="predicted"/>
<dbReference type="STRING" id="1508404.JMA_25770"/>
<name>A0A0B5AV73_9BACL</name>
<dbReference type="Gene3D" id="2.30.30.430">
    <property type="entry name" value="Kinase associated protein B domain"/>
    <property type="match status" value="1"/>
</dbReference>
<keyword evidence="1" id="KW-0418">Kinase</keyword>
<dbReference type="GO" id="GO:0016301">
    <property type="term" value="F:kinase activity"/>
    <property type="evidence" value="ECO:0007669"/>
    <property type="project" value="UniProtKB-KW"/>
</dbReference>
<dbReference type="InterPro" id="IPR038080">
    <property type="entry name" value="KapB_sf"/>
</dbReference>
<gene>
    <name evidence="1" type="ORF">JMA_25770</name>
</gene>
<sequence>MNLVKAFYKTGAYIGEVDQVHTEHQVIRIKSVIKHPEQGDLHNPKQVDVPFFHERKALAFNERANIPSSMVKPYDGELTDYNESLIESVKKLEEKLKAEDSPFHQKCFEALQGVKREYELMYNLKF</sequence>
<protein>
    <submittedName>
        <fullName evidence="1">Kinase</fullName>
    </submittedName>
</protein>
<organism evidence="1 2">
    <name type="scientific">Jeotgalibacillus malaysiensis</name>
    <dbReference type="NCBI Taxonomy" id="1508404"/>
    <lineage>
        <taxon>Bacteria</taxon>
        <taxon>Bacillati</taxon>
        <taxon>Bacillota</taxon>
        <taxon>Bacilli</taxon>
        <taxon>Bacillales</taxon>
        <taxon>Caryophanaceae</taxon>
        <taxon>Jeotgalibacillus</taxon>
    </lineage>
</organism>
<dbReference type="Proteomes" id="UP000031449">
    <property type="component" value="Chromosome"/>
</dbReference>